<feature type="transmembrane region" description="Helical" evidence="9">
    <location>
        <begin position="201"/>
        <end position="225"/>
    </location>
</feature>
<dbReference type="InterPro" id="IPR000276">
    <property type="entry name" value="GPCR_Rhodpsn"/>
</dbReference>
<comment type="subcellular location">
    <subcellularLocation>
        <location evidence="1">Cell membrane</location>
        <topology evidence="1">Multi-pass membrane protein</topology>
    </subcellularLocation>
</comment>
<dbReference type="PANTHER" id="PTHR24231:SF15">
    <property type="entry name" value="2-OXOGLUTARATE RECEPTOR 1"/>
    <property type="match status" value="1"/>
</dbReference>
<dbReference type="PRINTS" id="PR01157">
    <property type="entry name" value="P2YPURNOCPTR"/>
</dbReference>
<dbReference type="OrthoDB" id="5967390at2759"/>
<keyword evidence="11" id="KW-1185">Reference proteome</keyword>
<dbReference type="PANTHER" id="PTHR24231">
    <property type="entry name" value="PURINOCEPTOR-RELATED G-PROTEIN COUPLED RECEPTOR"/>
    <property type="match status" value="1"/>
</dbReference>
<evidence type="ECO:0000256" key="2">
    <source>
        <dbReference type="ARBA" id="ARBA00022475"/>
    </source>
</evidence>
<feature type="domain" description="G-protein coupled receptors family 1 profile" evidence="10">
    <location>
        <begin position="54"/>
        <end position="306"/>
    </location>
</feature>
<dbReference type="InterPro" id="IPR017452">
    <property type="entry name" value="GPCR_Rhodpsn_7TM"/>
</dbReference>
<feature type="transmembrane region" description="Helical" evidence="9">
    <location>
        <begin position="152"/>
        <end position="176"/>
    </location>
</feature>
<name>A0A6J0SRZ8_9SAUR</name>
<feature type="transmembrane region" description="Helical" evidence="9">
    <location>
        <begin position="117"/>
        <end position="140"/>
    </location>
</feature>
<keyword evidence="4 9" id="KW-1133">Transmembrane helix</keyword>
<evidence type="ECO:0000256" key="3">
    <source>
        <dbReference type="ARBA" id="ARBA00022692"/>
    </source>
</evidence>
<dbReference type="GO" id="GO:0005886">
    <property type="term" value="C:plasma membrane"/>
    <property type="evidence" value="ECO:0007669"/>
    <property type="project" value="UniProtKB-SubCell"/>
</dbReference>
<dbReference type="GeneID" id="110073847"/>
<keyword evidence="8" id="KW-0807">Transducer</keyword>
<reference evidence="12" key="1">
    <citation type="submission" date="2025-08" db="UniProtKB">
        <authorList>
            <consortium name="RefSeq"/>
        </authorList>
    </citation>
    <scope>IDENTIFICATION</scope>
</reference>
<feature type="transmembrane region" description="Helical" evidence="9">
    <location>
        <begin position="75"/>
        <end position="97"/>
    </location>
</feature>
<dbReference type="Pfam" id="PF00001">
    <property type="entry name" value="7tm_1"/>
    <property type="match status" value="1"/>
</dbReference>
<sequence>MISPTAVASIANLTIILSGYDAVPLENCTDDVHELRQSYLPPLYGITFLVGFPGNLIVIYVYAFKMRPWKSTTVIMFNLASTDLLYLVTLPFLIHYYASGEDWIFGDFLCKFIRFSFHFNLYSSILFLTCFSIFRYFAVVHPIRSFSVQKKSWAILACVASWVFSLLAVSPINYLITSEDSENKSFCHDLMSSEKLDVIRWYTWLLSSLVFFLPLIIVTLCYAAIICTLATGMHTQNRYKQKARKLACLLLVVFSVCFLPFHVLRILRIELRLHPVKCELETHVHTAYVISRPLAAMNTCCNLLLYAVINDNFRQAFPLFLRCKLSSLMQQMGTGSNTDFNKSGQLKL</sequence>
<evidence type="ECO:0000313" key="11">
    <source>
        <dbReference type="Proteomes" id="UP001652642"/>
    </source>
</evidence>
<evidence type="ECO:0000313" key="12">
    <source>
        <dbReference type="RefSeq" id="XP_020639146.2"/>
    </source>
</evidence>
<gene>
    <name evidence="12" type="primary">LOC110073847</name>
</gene>
<organism evidence="11 12">
    <name type="scientific">Pogona vitticeps</name>
    <name type="common">central bearded dragon</name>
    <dbReference type="NCBI Taxonomy" id="103695"/>
    <lineage>
        <taxon>Eukaryota</taxon>
        <taxon>Metazoa</taxon>
        <taxon>Chordata</taxon>
        <taxon>Craniata</taxon>
        <taxon>Vertebrata</taxon>
        <taxon>Euteleostomi</taxon>
        <taxon>Lepidosauria</taxon>
        <taxon>Squamata</taxon>
        <taxon>Bifurcata</taxon>
        <taxon>Unidentata</taxon>
        <taxon>Episquamata</taxon>
        <taxon>Toxicofera</taxon>
        <taxon>Iguania</taxon>
        <taxon>Acrodonta</taxon>
        <taxon>Agamidae</taxon>
        <taxon>Amphibolurinae</taxon>
        <taxon>Pogona</taxon>
    </lineage>
</organism>
<dbReference type="GO" id="GO:0004930">
    <property type="term" value="F:G protein-coupled receptor activity"/>
    <property type="evidence" value="ECO:0007669"/>
    <property type="project" value="UniProtKB-KW"/>
</dbReference>
<evidence type="ECO:0000256" key="4">
    <source>
        <dbReference type="ARBA" id="ARBA00022989"/>
    </source>
</evidence>
<evidence type="ECO:0000256" key="1">
    <source>
        <dbReference type="ARBA" id="ARBA00004651"/>
    </source>
</evidence>
<feature type="transmembrane region" description="Helical" evidence="9">
    <location>
        <begin position="246"/>
        <end position="267"/>
    </location>
</feature>
<accession>A0A6J0SRZ8</accession>
<dbReference type="InParanoid" id="A0A6J0SRZ8"/>
<keyword evidence="6 9" id="KW-0472">Membrane</keyword>
<dbReference type="SUPFAM" id="SSF81321">
    <property type="entry name" value="Family A G protein-coupled receptor-like"/>
    <property type="match status" value="1"/>
</dbReference>
<keyword evidence="5" id="KW-0297">G-protein coupled receptor</keyword>
<evidence type="ECO:0000259" key="10">
    <source>
        <dbReference type="PROSITE" id="PS50262"/>
    </source>
</evidence>
<dbReference type="Gene3D" id="1.20.1070.10">
    <property type="entry name" value="Rhodopsin 7-helix transmembrane proteins"/>
    <property type="match status" value="1"/>
</dbReference>
<keyword evidence="7" id="KW-0675">Receptor</keyword>
<dbReference type="Proteomes" id="UP001652642">
    <property type="component" value="Chromosome 3"/>
</dbReference>
<evidence type="ECO:0000256" key="9">
    <source>
        <dbReference type="SAM" id="Phobius"/>
    </source>
</evidence>
<dbReference type="RefSeq" id="XP_020639146.2">
    <property type="nucleotide sequence ID" value="XM_020783487.2"/>
</dbReference>
<keyword evidence="3 9" id="KW-0812">Transmembrane</keyword>
<evidence type="ECO:0000256" key="6">
    <source>
        <dbReference type="ARBA" id="ARBA00023136"/>
    </source>
</evidence>
<evidence type="ECO:0000256" key="8">
    <source>
        <dbReference type="ARBA" id="ARBA00023224"/>
    </source>
</evidence>
<dbReference type="CDD" id="cd15375">
    <property type="entry name" value="7tmA_OXGR1"/>
    <property type="match status" value="1"/>
</dbReference>
<dbReference type="PROSITE" id="PS50262">
    <property type="entry name" value="G_PROTEIN_RECEP_F1_2"/>
    <property type="match status" value="1"/>
</dbReference>
<dbReference type="PRINTS" id="PR00237">
    <property type="entry name" value="GPCRRHODOPSN"/>
</dbReference>
<evidence type="ECO:0000256" key="7">
    <source>
        <dbReference type="ARBA" id="ARBA00023170"/>
    </source>
</evidence>
<proteinExistence type="predicted"/>
<protein>
    <submittedName>
        <fullName evidence="12">2-oxoglutarate receptor 1-like</fullName>
    </submittedName>
</protein>
<keyword evidence="2" id="KW-1003">Cell membrane</keyword>
<dbReference type="AlphaFoldDB" id="A0A6J0SRZ8"/>
<evidence type="ECO:0000256" key="5">
    <source>
        <dbReference type="ARBA" id="ARBA00023040"/>
    </source>
</evidence>
<dbReference type="KEGG" id="pvt:110073847"/>
<feature type="transmembrane region" description="Helical" evidence="9">
    <location>
        <begin position="43"/>
        <end position="63"/>
    </location>
</feature>